<evidence type="ECO:0000313" key="1">
    <source>
        <dbReference type="EMBL" id="GGW40776.1"/>
    </source>
</evidence>
<dbReference type="RefSeq" id="WP_026813858.1">
    <property type="nucleotide sequence ID" value="NZ_BMWP01000019.1"/>
</dbReference>
<accession>A0A918J015</accession>
<comment type="caution">
    <text evidence="1">The sequence shown here is derived from an EMBL/GenBank/DDBJ whole genome shotgun (WGS) entry which is preliminary data.</text>
</comment>
<gene>
    <name evidence="1" type="ORF">GCM10007383_27000</name>
</gene>
<reference evidence="1" key="2">
    <citation type="submission" date="2020-09" db="EMBL/GenBank/DDBJ databases">
        <authorList>
            <person name="Sun Q."/>
            <person name="Kim S."/>
        </authorList>
    </citation>
    <scope>NUCLEOTIDE SEQUENCE</scope>
    <source>
        <strain evidence="1">KCTC 12113</strain>
    </source>
</reference>
<dbReference type="EMBL" id="BMWP01000019">
    <property type="protein sequence ID" value="GGW40776.1"/>
    <property type="molecule type" value="Genomic_DNA"/>
</dbReference>
<dbReference type="AlphaFoldDB" id="A0A918J015"/>
<evidence type="ECO:0000313" key="2">
    <source>
        <dbReference type="Proteomes" id="UP000634668"/>
    </source>
</evidence>
<proteinExistence type="predicted"/>
<reference evidence="1" key="1">
    <citation type="journal article" date="2014" name="Int. J. Syst. Evol. Microbiol.">
        <title>Complete genome sequence of Corynebacterium casei LMG S-19264T (=DSM 44701T), isolated from a smear-ripened cheese.</title>
        <authorList>
            <consortium name="US DOE Joint Genome Institute (JGI-PGF)"/>
            <person name="Walter F."/>
            <person name="Albersmeier A."/>
            <person name="Kalinowski J."/>
            <person name="Ruckert C."/>
        </authorList>
    </citation>
    <scope>NUCLEOTIDE SEQUENCE</scope>
    <source>
        <strain evidence="1">KCTC 12113</strain>
    </source>
</reference>
<name>A0A918J015_9FLAO</name>
<keyword evidence="2" id="KW-1185">Reference proteome</keyword>
<sequence>MIIFIVPIKSAQISSNWEVFSILVERTMRSICQQTSSNFKVVAVCHEIPKLNFQHPALEFIQVDFDPPTAKNIEKLQSDDPLNYRNAAKEADKAKKIMQGVAYSKKYNASHYMVVDADDCISKHIAKLAEEDTNNVPGWFIKQGYIYNEGSNLIFLNKNTFNVLCGTCIVVRSEYINQLLQEKPYPLYNHDFTTLGTGEKLQPLPFPGAIYSIGNTENYCSTPEAVKKMNSYNFLTKDFYENIIRKLMKYRVKLVTDGFRKEFGLTKLDFSSVFTK</sequence>
<dbReference type="Proteomes" id="UP000634668">
    <property type="component" value="Unassembled WGS sequence"/>
</dbReference>
<organism evidence="1 2">
    <name type="scientific">Arenibacter certesii</name>
    <dbReference type="NCBI Taxonomy" id="228955"/>
    <lineage>
        <taxon>Bacteria</taxon>
        <taxon>Pseudomonadati</taxon>
        <taxon>Bacteroidota</taxon>
        <taxon>Flavobacteriia</taxon>
        <taxon>Flavobacteriales</taxon>
        <taxon>Flavobacteriaceae</taxon>
        <taxon>Arenibacter</taxon>
    </lineage>
</organism>
<protein>
    <submittedName>
        <fullName evidence="1">Uncharacterized protein</fullName>
    </submittedName>
</protein>